<dbReference type="RefSeq" id="WP_344822046.1">
    <property type="nucleotide sequence ID" value="NZ_BAAAUV010000002.1"/>
</dbReference>
<proteinExistence type="predicted"/>
<dbReference type="InterPro" id="IPR051266">
    <property type="entry name" value="CLCR"/>
</dbReference>
<dbReference type="SUPFAM" id="SSF53300">
    <property type="entry name" value="vWA-like"/>
    <property type="match status" value="1"/>
</dbReference>
<dbReference type="InterPro" id="IPR002035">
    <property type="entry name" value="VWF_A"/>
</dbReference>
<dbReference type="Gene3D" id="2.60.40.3670">
    <property type="match status" value="1"/>
</dbReference>
<dbReference type="EMBL" id="BAAAUV010000002">
    <property type="protein sequence ID" value="GAA3196481.1"/>
    <property type="molecule type" value="Genomic_DNA"/>
</dbReference>
<evidence type="ECO:0000259" key="1">
    <source>
        <dbReference type="PROSITE" id="PS50234"/>
    </source>
</evidence>
<gene>
    <name evidence="2" type="ORF">GCM10010468_07120</name>
</gene>
<accession>A0ABP6PZA8</accession>
<comment type="caution">
    <text evidence="2">The sequence shown here is derived from an EMBL/GenBank/DDBJ whole genome shotgun (WGS) entry which is preliminary data.</text>
</comment>
<dbReference type="PROSITE" id="PS50234">
    <property type="entry name" value="VWFA"/>
    <property type="match status" value="1"/>
</dbReference>
<sequence length="425" mass="45162">MITGAFGLTVDQNRYLPENGREVHAIVTVTGTASGIAASAGPDAAEVIIVDNSGSMSGDCIYAAKRAAKIAVDGLRDGVAFAIVAGHDRAKMVYPRTRQLVRSDPATRREAKEAIGKITTTGGTAMGTWLRLAAELFDGRGGLRHAILLTDGVNQHESEHQLGRILTEISGGFVCDCRGVGTDWEVAELRRIADALLGTVDIIPDPAGLAADFRAMTEHAMGKAVADVALRIWTPQNAVLRYVKQVLPAVADLTGKRVEAGAQTGDYPTGAWGRETRDYHVCVEVPAGAVGREMRAAWIKLVAGGEVQASANVLAEWTDDEALSTRINPRVAHYTGQAELAAVIQEGLEARRAGDEDTATARLGRAVRLAGESGNTPLSELLAKVVEVGEGGTVRLRRQVDKADEMSLDTRSVRTVRTRRAADDA</sequence>
<name>A0ABP6PZA8_9ACTN</name>
<evidence type="ECO:0000313" key="3">
    <source>
        <dbReference type="Proteomes" id="UP001501237"/>
    </source>
</evidence>
<dbReference type="CDD" id="cd00198">
    <property type="entry name" value="vWFA"/>
    <property type="match status" value="1"/>
</dbReference>
<dbReference type="PANTHER" id="PTHR10579">
    <property type="entry name" value="CALCIUM-ACTIVATED CHLORIDE CHANNEL REGULATOR"/>
    <property type="match status" value="1"/>
</dbReference>
<evidence type="ECO:0000313" key="2">
    <source>
        <dbReference type="EMBL" id="GAA3196481.1"/>
    </source>
</evidence>
<feature type="domain" description="VWFA" evidence="1">
    <location>
        <begin position="45"/>
        <end position="225"/>
    </location>
</feature>
<dbReference type="PANTHER" id="PTHR10579:SF43">
    <property type="entry name" value="ZINC FINGER (C3HC4-TYPE RING FINGER) FAMILY PROTEIN"/>
    <property type="match status" value="1"/>
</dbReference>
<organism evidence="2 3">
    <name type="scientific">Actinocorallia longicatena</name>
    <dbReference type="NCBI Taxonomy" id="111803"/>
    <lineage>
        <taxon>Bacteria</taxon>
        <taxon>Bacillati</taxon>
        <taxon>Actinomycetota</taxon>
        <taxon>Actinomycetes</taxon>
        <taxon>Streptosporangiales</taxon>
        <taxon>Thermomonosporaceae</taxon>
        <taxon>Actinocorallia</taxon>
    </lineage>
</organism>
<keyword evidence="3" id="KW-1185">Reference proteome</keyword>
<dbReference type="Pfam" id="PF18571">
    <property type="entry name" value="VWA_3_C"/>
    <property type="match status" value="1"/>
</dbReference>
<dbReference type="Pfam" id="PF13768">
    <property type="entry name" value="VWA_3"/>
    <property type="match status" value="1"/>
</dbReference>
<dbReference type="InterPro" id="IPR041176">
    <property type="entry name" value="VWA_3_C"/>
</dbReference>
<reference evidence="3" key="1">
    <citation type="journal article" date="2019" name="Int. J. Syst. Evol. Microbiol.">
        <title>The Global Catalogue of Microorganisms (GCM) 10K type strain sequencing project: providing services to taxonomists for standard genome sequencing and annotation.</title>
        <authorList>
            <consortium name="The Broad Institute Genomics Platform"/>
            <consortium name="The Broad Institute Genome Sequencing Center for Infectious Disease"/>
            <person name="Wu L."/>
            <person name="Ma J."/>
        </authorList>
    </citation>
    <scope>NUCLEOTIDE SEQUENCE [LARGE SCALE GENOMIC DNA]</scope>
    <source>
        <strain evidence="3">JCM 9377</strain>
    </source>
</reference>
<dbReference type="InterPro" id="IPR036465">
    <property type="entry name" value="vWFA_dom_sf"/>
</dbReference>
<dbReference type="Gene3D" id="3.40.50.410">
    <property type="entry name" value="von Willebrand factor, type A domain"/>
    <property type="match status" value="1"/>
</dbReference>
<dbReference type="Proteomes" id="UP001501237">
    <property type="component" value="Unassembled WGS sequence"/>
</dbReference>
<dbReference type="Gene3D" id="1.20.120.1690">
    <property type="match status" value="1"/>
</dbReference>
<protein>
    <submittedName>
        <fullName evidence="2">VWA domain-containing protein</fullName>
    </submittedName>
</protein>
<dbReference type="SMART" id="SM00327">
    <property type="entry name" value="VWA"/>
    <property type="match status" value="1"/>
</dbReference>